<comment type="subcellular location">
    <subcellularLocation>
        <location evidence="1 7">Cell membrane</location>
        <topology evidence="1 7">Multi-pass membrane protein</topology>
    </subcellularLocation>
</comment>
<keyword evidence="6 7" id="KW-0472">Membrane</keyword>
<evidence type="ECO:0000256" key="2">
    <source>
        <dbReference type="ARBA" id="ARBA00022448"/>
    </source>
</evidence>
<dbReference type="InterPro" id="IPR045621">
    <property type="entry name" value="BPD_transp_1_N"/>
</dbReference>
<dbReference type="PANTHER" id="PTHR43163:SF6">
    <property type="entry name" value="DIPEPTIDE TRANSPORT SYSTEM PERMEASE PROTEIN DPPB-RELATED"/>
    <property type="match status" value="1"/>
</dbReference>
<evidence type="ECO:0000256" key="4">
    <source>
        <dbReference type="ARBA" id="ARBA00022692"/>
    </source>
</evidence>
<gene>
    <name evidence="9" type="ORF">ACFSQS_01230</name>
</gene>
<organism evidence="9 10">
    <name type="scientific">Gelatiniphilus marinus</name>
    <dbReference type="NCBI Taxonomy" id="1759464"/>
    <lineage>
        <taxon>Bacteria</taxon>
        <taxon>Pseudomonadati</taxon>
        <taxon>Bacteroidota</taxon>
        <taxon>Flavobacteriia</taxon>
        <taxon>Flavobacteriales</taxon>
        <taxon>Flavobacteriaceae</taxon>
        <taxon>Gelatiniphilus</taxon>
    </lineage>
</organism>
<keyword evidence="10" id="KW-1185">Reference proteome</keyword>
<evidence type="ECO:0000256" key="5">
    <source>
        <dbReference type="ARBA" id="ARBA00022989"/>
    </source>
</evidence>
<dbReference type="Gene3D" id="1.10.3720.10">
    <property type="entry name" value="MetI-like"/>
    <property type="match status" value="1"/>
</dbReference>
<feature type="transmembrane region" description="Helical" evidence="7">
    <location>
        <begin position="189"/>
        <end position="206"/>
    </location>
</feature>
<dbReference type="PROSITE" id="PS50928">
    <property type="entry name" value="ABC_TM1"/>
    <property type="match status" value="1"/>
</dbReference>
<evidence type="ECO:0000313" key="10">
    <source>
        <dbReference type="Proteomes" id="UP001597441"/>
    </source>
</evidence>
<dbReference type="SUPFAM" id="SSF161098">
    <property type="entry name" value="MetI-like"/>
    <property type="match status" value="1"/>
</dbReference>
<keyword evidence="2 7" id="KW-0813">Transport</keyword>
<keyword evidence="5 7" id="KW-1133">Transmembrane helix</keyword>
<dbReference type="PANTHER" id="PTHR43163">
    <property type="entry name" value="DIPEPTIDE TRANSPORT SYSTEM PERMEASE PROTEIN DPPB-RELATED"/>
    <property type="match status" value="1"/>
</dbReference>
<feature type="domain" description="ABC transmembrane type-1" evidence="8">
    <location>
        <begin position="98"/>
        <end position="308"/>
    </location>
</feature>
<dbReference type="Pfam" id="PF19300">
    <property type="entry name" value="BPD_transp_1_N"/>
    <property type="match status" value="1"/>
</dbReference>
<evidence type="ECO:0000256" key="1">
    <source>
        <dbReference type="ARBA" id="ARBA00004651"/>
    </source>
</evidence>
<keyword evidence="4 7" id="KW-0812">Transmembrane</keyword>
<evidence type="ECO:0000256" key="6">
    <source>
        <dbReference type="ARBA" id="ARBA00023136"/>
    </source>
</evidence>
<accession>A0ABW5JPJ9</accession>
<dbReference type="Proteomes" id="UP001597441">
    <property type="component" value="Unassembled WGS sequence"/>
</dbReference>
<evidence type="ECO:0000313" key="9">
    <source>
        <dbReference type="EMBL" id="MFD2533710.1"/>
    </source>
</evidence>
<name>A0ABW5JPJ9_9FLAO</name>
<reference evidence="10" key="1">
    <citation type="journal article" date="2019" name="Int. J. Syst. Evol. Microbiol.">
        <title>The Global Catalogue of Microorganisms (GCM) 10K type strain sequencing project: providing services to taxonomists for standard genome sequencing and annotation.</title>
        <authorList>
            <consortium name="The Broad Institute Genomics Platform"/>
            <consortium name="The Broad Institute Genome Sequencing Center for Infectious Disease"/>
            <person name="Wu L."/>
            <person name="Ma J."/>
        </authorList>
    </citation>
    <scope>NUCLEOTIDE SEQUENCE [LARGE SCALE GENOMIC DNA]</scope>
    <source>
        <strain evidence="10">KCTC 42903</strain>
    </source>
</reference>
<sequence>MIKFILKKIGKLAGLLFAISLLSFTLISYSPVDPVRSYVGAEVSKISPEQRKNIEDYWGLNQSKPEQFMLWGKALLQGNLGNSLIYREPVSEIISNRFSASIALMGIAWVLSGILGFLLGVFAGMNEGSFIDRFIKSFSFILASTPSFWFGLLLLMVFAAWLGWFPVGLAAPAGSITSEVGFFDKMKHLVLPVLTLSIGGVASIALHTRSKLIEVLNSEFIRFARAKGESGTRLLWRHGLRNISLPAISLHFASFGELFGGAVLTEQVFSYPGLGQAVVKAGLGADIPLLLGITLFSVIFIFIGNFLADLLYVVIDPRMKTKASHG</sequence>
<dbReference type="EMBL" id="JBHULK010000001">
    <property type="protein sequence ID" value="MFD2533710.1"/>
    <property type="molecule type" value="Genomic_DNA"/>
</dbReference>
<dbReference type="RefSeq" id="WP_388012839.1">
    <property type="nucleotide sequence ID" value="NZ_JBHUDT010000001.1"/>
</dbReference>
<dbReference type="CDD" id="cd06261">
    <property type="entry name" value="TM_PBP2"/>
    <property type="match status" value="1"/>
</dbReference>
<evidence type="ECO:0000256" key="3">
    <source>
        <dbReference type="ARBA" id="ARBA00022475"/>
    </source>
</evidence>
<evidence type="ECO:0000259" key="8">
    <source>
        <dbReference type="PROSITE" id="PS50928"/>
    </source>
</evidence>
<comment type="caution">
    <text evidence="9">The sequence shown here is derived from an EMBL/GenBank/DDBJ whole genome shotgun (WGS) entry which is preliminary data.</text>
</comment>
<keyword evidence="3" id="KW-1003">Cell membrane</keyword>
<comment type="similarity">
    <text evidence="7">Belongs to the binding-protein-dependent transport system permease family.</text>
</comment>
<dbReference type="InterPro" id="IPR035906">
    <property type="entry name" value="MetI-like_sf"/>
</dbReference>
<feature type="transmembrane region" description="Helical" evidence="7">
    <location>
        <begin position="243"/>
        <end position="264"/>
    </location>
</feature>
<dbReference type="InterPro" id="IPR000515">
    <property type="entry name" value="MetI-like"/>
</dbReference>
<feature type="transmembrane region" description="Helical" evidence="7">
    <location>
        <begin position="289"/>
        <end position="315"/>
    </location>
</feature>
<feature type="transmembrane region" description="Helical" evidence="7">
    <location>
        <begin position="12"/>
        <end position="32"/>
    </location>
</feature>
<evidence type="ECO:0000256" key="7">
    <source>
        <dbReference type="RuleBase" id="RU363032"/>
    </source>
</evidence>
<dbReference type="Pfam" id="PF00528">
    <property type="entry name" value="BPD_transp_1"/>
    <property type="match status" value="1"/>
</dbReference>
<feature type="transmembrane region" description="Helical" evidence="7">
    <location>
        <begin position="102"/>
        <end position="125"/>
    </location>
</feature>
<feature type="transmembrane region" description="Helical" evidence="7">
    <location>
        <begin position="137"/>
        <end position="162"/>
    </location>
</feature>
<proteinExistence type="inferred from homology"/>
<protein>
    <submittedName>
        <fullName evidence="9">ABC transporter permease</fullName>
    </submittedName>
</protein>